<dbReference type="Proteomes" id="UP000448575">
    <property type="component" value="Unassembled WGS sequence"/>
</dbReference>
<dbReference type="SMART" id="SM01321">
    <property type="entry name" value="Y1_Tnp"/>
    <property type="match status" value="1"/>
</dbReference>
<feature type="region of interest" description="Disordered" evidence="1">
    <location>
        <begin position="201"/>
        <end position="220"/>
    </location>
</feature>
<dbReference type="Pfam" id="PF01797">
    <property type="entry name" value="Y1_Tnp"/>
    <property type="match status" value="1"/>
</dbReference>
<sequence>MPRRARFVVPDVPVHLVQRGHNKRPCFFNHGDCEFYLHWLEILAKDSSCQVHAFVLMTNHVHFAITPHEHDSLPQLMKSLHQRYAGYINKKYDRSGTLWGGRYRLCIIFDGAYLLTCMRYIELNPVRAGMVQHPRDYRWSSYRVNAEGAQSSFVEPHPLYLSLGENEADRLRNYRQFVAATPDDEVTDTLRRATRSNCIVGDPAGDPALPIPGRKGRPHK</sequence>
<dbReference type="GO" id="GO:0004803">
    <property type="term" value="F:transposase activity"/>
    <property type="evidence" value="ECO:0007669"/>
    <property type="project" value="InterPro"/>
</dbReference>
<dbReference type="InterPro" id="IPR002686">
    <property type="entry name" value="Transposase_17"/>
</dbReference>
<name>A0A6N9HJC1_9BURK</name>
<dbReference type="RefSeq" id="WP_161025886.1">
    <property type="nucleotide sequence ID" value="NZ_WWCJ01000008.1"/>
</dbReference>
<evidence type="ECO:0000313" key="3">
    <source>
        <dbReference type="EMBL" id="MYN02895.1"/>
    </source>
</evidence>
<comment type="caution">
    <text evidence="3">The sequence shown here is derived from an EMBL/GenBank/DDBJ whole genome shotgun (WGS) entry which is preliminary data.</text>
</comment>
<proteinExistence type="predicted"/>
<protein>
    <submittedName>
        <fullName evidence="3">Transposase</fullName>
    </submittedName>
</protein>
<evidence type="ECO:0000259" key="2">
    <source>
        <dbReference type="SMART" id="SM01321"/>
    </source>
</evidence>
<dbReference type="Gene3D" id="3.30.70.1290">
    <property type="entry name" value="Transposase IS200-like"/>
    <property type="match status" value="1"/>
</dbReference>
<dbReference type="GO" id="GO:0003677">
    <property type="term" value="F:DNA binding"/>
    <property type="evidence" value="ECO:0007669"/>
    <property type="project" value="InterPro"/>
</dbReference>
<dbReference type="PANTHER" id="PTHR34322">
    <property type="entry name" value="TRANSPOSASE, Y1_TNP DOMAIN-CONTAINING"/>
    <property type="match status" value="1"/>
</dbReference>
<reference evidence="3 4" key="1">
    <citation type="submission" date="2019-12" db="EMBL/GenBank/DDBJ databases">
        <title>Novel species isolated from a subtropical stream in China.</title>
        <authorList>
            <person name="Lu H."/>
        </authorList>
    </citation>
    <scope>NUCLEOTIDE SEQUENCE [LARGE SCALE GENOMIC DNA]</scope>
    <source>
        <strain evidence="3 4">DS3</strain>
    </source>
</reference>
<feature type="domain" description="Transposase IS200-like" evidence="2">
    <location>
        <begin position="9"/>
        <end position="124"/>
    </location>
</feature>
<evidence type="ECO:0000256" key="1">
    <source>
        <dbReference type="SAM" id="MobiDB-lite"/>
    </source>
</evidence>
<dbReference type="AlphaFoldDB" id="A0A6N9HJC1"/>
<dbReference type="GO" id="GO:0006313">
    <property type="term" value="P:DNA transposition"/>
    <property type="evidence" value="ECO:0007669"/>
    <property type="project" value="InterPro"/>
</dbReference>
<evidence type="ECO:0000313" key="4">
    <source>
        <dbReference type="Proteomes" id="UP000448575"/>
    </source>
</evidence>
<dbReference type="InterPro" id="IPR036515">
    <property type="entry name" value="Transposase_17_sf"/>
</dbReference>
<organism evidence="3 4">
    <name type="scientific">Pseudoduganella guangdongensis</name>
    <dbReference type="NCBI Taxonomy" id="2692179"/>
    <lineage>
        <taxon>Bacteria</taxon>
        <taxon>Pseudomonadati</taxon>
        <taxon>Pseudomonadota</taxon>
        <taxon>Betaproteobacteria</taxon>
        <taxon>Burkholderiales</taxon>
        <taxon>Oxalobacteraceae</taxon>
        <taxon>Telluria group</taxon>
        <taxon>Pseudoduganella</taxon>
    </lineage>
</organism>
<keyword evidence="4" id="KW-1185">Reference proteome</keyword>
<dbReference type="EMBL" id="WWCJ01000008">
    <property type="protein sequence ID" value="MYN02895.1"/>
    <property type="molecule type" value="Genomic_DNA"/>
</dbReference>
<accession>A0A6N9HJC1</accession>
<dbReference type="SUPFAM" id="SSF143422">
    <property type="entry name" value="Transposase IS200-like"/>
    <property type="match status" value="1"/>
</dbReference>
<dbReference type="PANTHER" id="PTHR34322:SF2">
    <property type="entry name" value="TRANSPOSASE IS200-LIKE DOMAIN-CONTAINING PROTEIN"/>
    <property type="match status" value="1"/>
</dbReference>
<gene>
    <name evidence="3" type="ORF">GTP41_12370</name>
</gene>